<feature type="compositionally biased region" description="Pro residues" evidence="5">
    <location>
        <begin position="11"/>
        <end position="23"/>
    </location>
</feature>
<evidence type="ECO:0000256" key="4">
    <source>
        <dbReference type="ARBA" id="ARBA00023098"/>
    </source>
</evidence>
<keyword evidence="2 8" id="KW-0436">Ligase</keyword>
<dbReference type="InterPro" id="IPR025110">
    <property type="entry name" value="AMP-bd_C"/>
</dbReference>
<sequence length="617" mass="64591">MVKPLSSPVSGPGPAPADPPRPAPVRSDPAQLDPALSAPALSAPAEPGTGTGKPGPVPSGPARSDPAPPGPGPSDRVSFSVPGEVLRVSLVERLFGRAGDQRPAYTHQDHLAGAEETVTWDELVTRAGVVAAHLRGKAAAGDRIAIVAAQELAYPVAFFGVLAAGMTAVPLMDPASPGLGRRLAGILDDCAASLVLTSRRAVERVRGFVPADRLVVVDELSGPPAAPVLPAPETPAYLQYTSGSTRDPAGVVIPHRAVAAACWQASVAYAVGPATTCAGWIPFFHDMGLIQLLCLPAYAGCRSVFMAPLEFVHRPQRWLRQLADYPEVFTAAPNFAFDLAAATPPPDGLDLSGVRVALNGSEPVRPATVARFQEVFGPLGFRREAHRPSYGLAEATVYVTSAGPEGPTSAVFDRERLAAGEAVETEGGQELVSVGRPVGQLVRTVVDGRIVPDGTVGEVWIHGPHLGTGYWAREDDTFGAWLEGHGGWLRTGDLGVWHRGDLYLTGRLKDLIVVDGRNYHPQDLEVTAEQAHPAVRRGRVAAFAVTGGDGEGAVVAAEWSGEADTTEVRRAVLRAVSGEYGLTLRDVRLVDPGALPRTSSGKVARAAARARYGDGRG</sequence>
<name>A0ABP6V159_9PSEU</name>
<evidence type="ECO:0000259" key="7">
    <source>
        <dbReference type="Pfam" id="PF23024"/>
    </source>
</evidence>
<dbReference type="Proteomes" id="UP001500689">
    <property type="component" value="Unassembled WGS sequence"/>
</dbReference>
<comment type="caution">
    <text evidence="8">The sequence shown here is derived from an EMBL/GenBank/DDBJ whole genome shotgun (WGS) entry which is preliminary data.</text>
</comment>
<dbReference type="Gene3D" id="3.40.50.12780">
    <property type="entry name" value="N-terminal domain of ligase-like"/>
    <property type="match status" value="1"/>
</dbReference>
<dbReference type="EMBL" id="BAAAZN010000001">
    <property type="protein sequence ID" value="GAA3524744.1"/>
    <property type="molecule type" value="Genomic_DNA"/>
</dbReference>
<evidence type="ECO:0000313" key="8">
    <source>
        <dbReference type="EMBL" id="GAA3524744.1"/>
    </source>
</evidence>
<dbReference type="Pfam" id="PF00501">
    <property type="entry name" value="AMP-binding"/>
    <property type="match status" value="1"/>
</dbReference>
<proteinExistence type="inferred from homology"/>
<reference evidence="9" key="1">
    <citation type="journal article" date="2019" name="Int. J. Syst. Evol. Microbiol.">
        <title>The Global Catalogue of Microorganisms (GCM) 10K type strain sequencing project: providing services to taxonomists for standard genome sequencing and annotation.</title>
        <authorList>
            <consortium name="The Broad Institute Genomics Platform"/>
            <consortium name="The Broad Institute Genome Sequencing Center for Infectious Disease"/>
            <person name="Wu L."/>
            <person name="Ma J."/>
        </authorList>
    </citation>
    <scope>NUCLEOTIDE SEQUENCE [LARGE SCALE GENOMIC DNA]</scope>
    <source>
        <strain evidence="9">JCM 16898</strain>
    </source>
</reference>
<comment type="similarity">
    <text evidence="1">Belongs to the ATP-dependent AMP-binding enzyme family.</text>
</comment>
<keyword evidence="9" id="KW-1185">Reference proteome</keyword>
<evidence type="ECO:0000259" key="6">
    <source>
        <dbReference type="Pfam" id="PF00501"/>
    </source>
</evidence>
<dbReference type="SUPFAM" id="SSF56801">
    <property type="entry name" value="Acetyl-CoA synthetase-like"/>
    <property type="match status" value="1"/>
</dbReference>
<evidence type="ECO:0000256" key="2">
    <source>
        <dbReference type="ARBA" id="ARBA00022598"/>
    </source>
</evidence>
<evidence type="ECO:0000256" key="1">
    <source>
        <dbReference type="ARBA" id="ARBA00006432"/>
    </source>
</evidence>
<keyword evidence="4" id="KW-0443">Lipid metabolism</keyword>
<accession>A0ABP6V159</accession>
<gene>
    <name evidence="8" type="ORF">GCM10022222_04210</name>
</gene>
<feature type="domain" description="AMP-dependent synthetase/ligase" evidence="6">
    <location>
        <begin position="103"/>
        <end position="471"/>
    </location>
</feature>
<dbReference type="Pfam" id="PF23024">
    <property type="entry name" value="AMP-dom_DIP2-like"/>
    <property type="match status" value="1"/>
</dbReference>
<dbReference type="InterPro" id="IPR040097">
    <property type="entry name" value="FAAL/FAAC"/>
</dbReference>
<dbReference type="CDD" id="cd05931">
    <property type="entry name" value="FAAL"/>
    <property type="match status" value="1"/>
</dbReference>
<dbReference type="PANTHER" id="PTHR22754">
    <property type="entry name" value="DISCO-INTERACTING PROTEIN 2 DIP2 -RELATED"/>
    <property type="match status" value="1"/>
</dbReference>
<evidence type="ECO:0000256" key="5">
    <source>
        <dbReference type="SAM" id="MobiDB-lite"/>
    </source>
</evidence>
<dbReference type="GO" id="GO:0016874">
    <property type="term" value="F:ligase activity"/>
    <property type="evidence" value="ECO:0007669"/>
    <property type="project" value="UniProtKB-KW"/>
</dbReference>
<dbReference type="Gene3D" id="3.30.300.30">
    <property type="match status" value="1"/>
</dbReference>
<organism evidence="8 9">
    <name type="scientific">Amycolatopsis ultiminotia</name>
    <dbReference type="NCBI Taxonomy" id="543629"/>
    <lineage>
        <taxon>Bacteria</taxon>
        <taxon>Bacillati</taxon>
        <taxon>Actinomycetota</taxon>
        <taxon>Actinomycetes</taxon>
        <taxon>Pseudonocardiales</taxon>
        <taxon>Pseudonocardiaceae</taxon>
        <taxon>Amycolatopsis</taxon>
    </lineage>
</organism>
<dbReference type="InterPro" id="IPR045851">
    <property type="entry name" value="AMP-bd_C_sf"/>
</dbReference>
<feature type="compositionally biased region" description="Low complexity" evidence="5">
    <location>
        <begin position="1"/>
        <end position="10"/>
    </location>
</feature>
<feature type="region of interest" description="Disordered" evidence="5">
    <location>
        <begin position="1"/>
        <end position="79"/>
    </location>
</feature>
<feature type="domain" description="AMP-binding enzyme C-terminal" evidence="7">
    <location>
        <begin position="510"/>
        <end position="613"/>
    </location>
</feature>
<protein>
    <submittedName>
        <fullName evidence="8">Fatty acyl-AMP ligase</fullName>
    </submittedName>
</protein>
<dbReference type="InterPro" id="IPR042099">
    <property type="entry name" value="ANL_N_sf"/>
</dbReference>
<dbReference type="InterPro" id="IPR000873">
    <property type="entry name" value="AMP-dep_synth/lig_dom"/>
</dbReference>
<dbReference type="PANTHER" id="PTHR22754:SF32">
    <property type="entry name" value="DISCO-INTERACTING PROTEIN 2"/>
    <property type="match status" value="1"/>
</dbReference>
<evidence type="ECO:0000313" key="9">
    <source>
        <dbReference type="Proteomes" id="UP001500689"/>
    </source>
</evidence>
<evidence type="ECO:0000256" key="3">
    <source>
        <dbReference type="ARBA" id="ARBA00022832"/>
    </source>
</evidence>
<keyword evidence="3" id="KW-0276">Fatty acid metabolism</keyword>
<feature type="compositionally biased region" description="Low complexity" evidence="5">
    <location>
        <begin position="24"/>
        <end position="48"/>
    </location>
</feature>